<dbReference type="AlphaFoldDB" id="A0A1S7RZ93"/>
<dbReference type="GO" id="GO:0016787">
    <property type="term" value="F:hydrolase activity"/>
    <property type="evidence" value="ECO:0007669"/>
    <property type="project" value="InterPro"/>
</dbReference>
<dbReference type="InterPro" id="IPR029058">
    <property type="entry name" value="AB_hydrolase_fold"/>
</dbReference>
<dbReference type="EMBL" id="FBWK01000052">
    <property type="protein sequence ID" value="CUX60046.1"/>
    <property type="molecule type" value="Genomic_DNA"/>
</dbReference>
<feature type="domain" description="Dienelactone hydrolase" evidence="3">
    <location>
        <begin position="108"/>
        <end position="214"/>
    </location>
</feature>
<evidence type="ECO:0000313" key="4">
    <source>
        <dbReference type="EMBL" id="CUX60046.1"/>
    </source>
</evidence>
<proteinExistence type="predicted"/>
<protein>
    <submittedName>
        <fullName evidence="4">Phospholipase/Carboxylesterase</fullName>
    </submittedName>
</protein>
<reference evidence="5" key="1">
    <citation type="submission" date="2016-01" db="EMBL/GenBank/DDBJ databases">
        <authorList>
            <person name="Regsiter A."/>
            <person name="william w."/>
        </authorList>
    </citation>
    <scope>NUCLEOTIDE SEQUENCE [LARGE SCALE GENOMIC DNA]</scope>
    <source>
        <strain evidence="5">CFBP 6623</strain>
    </source>
</reference>
<dbReference type="PANTHER" id="PTHR43037">
    <property type="entry name" value="UNNAMED PRODUCT-RELATED"/>
    <property type="match status" value="1"/>
</dbReference>
<evidence type="ECO:0000256" key="2">
    <source>
        <dbReference type="SAM" id="SignalP"/>
    </source>
</evidence>
<evidence type="ECO:0000256" key="1">
    <source>
        <dbReference type="ARBA" id="ARBA00022729"/>
    </source>
</evidence>
<sequence length="245" mass="27189">MKNLKFCLIAVAALATSTFALAEQKAVKSDVTIASDINYLLYTPKDYDGSDKTYPLVVWLHGGDQGGSDVEKLGASGLPKMIEEGRDFPFLVFSPQNPSEELLYPIERVAATLQSVVADHRVDRSRIYLIGYSRGGFGAWSMAEQFPETFAAVVPIAGGGIRHYLNRTNEKTAFWAFHGANDEVIPLSDTVVLVQRLQELKRNVRLTVFEETNHQAVEGKVLKDEAMWTWLLEQKLAEVKAPSSP</sequence>
<dbReference type="Pfam" id="PF01738">
    <property type="entry name" value="DLH"/>
    <property type="match status" value="1"/>
</dbReference>
<dbReference type="InterPro" id="IPR050955">
    <property type="entry name" value="Plant_Biomass_Hydrol_Est"/>
</dbReference>
<gene>
    <name evidence="4" type="ORF">AGR3A_Lc160136</name>
</gene>
<dbReference type="InterPro" id="IPR002925">
    <property type="entry name" value="Dienelactn_hydro"/>
</dbReference>
<organism evidence="4 5">
    <name type="scientific">Agrobacterium tomkonis CFBP 6623</name>
    <dbReference type="NCBI Taxonomy" id="1183432"/>
    <lineage>
        <taxon>Bacteria</taxon>
        <taxon>Pseudomonadati</taxon>
        <taxon>Pseudomonadota</taxon>
        <taxon>Alphaproteobacteria</taxon>
        <taxon>Hyphomicrobiales</taxon>
        <taxon>Rhizobiaceae</taxon>
        <taxon>Rhizobium/Agrobacterium group</taxon>
        <taxon>Agrobacterium</taxon>
        <taxon>Agrobacterium tumefaciens complex</taxon>
    </lineage>
</organism>
<dbReference type="SUPFAM" id="SSF53474">
    <property type="entry name" value="alpha/beta-Hydrolases"/>
    <property type="match status" value="1"/>
</dbReference>
<dbReference type="STRING" id="1183432.AGR3A_Lc160136"/>
<keyword evidence="1 2" id="KW-0732">Signal</keyword>
<feature type="signal peptide" evidence="2">
    <location>
        <begin position="1"/>
        <end position="22"/>
    </location>
</feature>
<evidence type="ECO:0000259" key="3">
    <source>
        <dbReference type="Pfam" id="PF01738"/>
    </source>
</evidence>
<evidence type="ECO:0000313" key="5">
    <source>
        <dbReference type="Proteomes" id="UP000191988"/>
    </source>
</evidence>
<dbReference type="PANTHER" id="PTHR43037:SF1">
    <property type="entry name" value="BLL1128 PROTEIN"/>
    <property type="match status" value="1"/>
</dbReference>
<feature type="chain" id="PRO_5012029143" evidence="2">
    <location>
        <begin position="23"/>
        <end position="245"/>
    </location>
</feature>
<keyword evidence="5" id="KW-1185">Reference proteome</keyword>
<dbReference type="Gene3D" id="3.40.50.1820">
    <property type="entry name" value="alpha/beta hydrolase"/>
    <property type="match status" value="1"/>
</dbReference>
<accession>A0A1S7RZ93</accession>
<dbReference type="Proteomes" id="UP000191988">
    <property type="component" value="Unassembled WGS sequence"/>
</dbReference>
<name>A0A1S7RZ93_9HYPH</name>
<dbReference type="RefSeq" id="WP_080843014.1">
    <property type="nucleotide sequence ID" value="NZ_LT009724.1"/>
</dbReference>